<protein>
    <submittedName>
        <fullName evidence="1">Uncharacterized protein</fullName>
    </submittedName>
</protein>
<keyword evidence="2" id="KW-1185">Reference proteome</keyword>
<sequence>MTYEKAPNPPFCMSCNISLVRKRYKATSTSIPSVSGKNMRGRKASINKALEGCRAQRAPSYLTILDKYKLH</sequence>
<proteinExistence type="predicted"/>
<dbReference type="AlphaFoldDB" id="A0A3N4KVZ6"/>
<evidence type="ECO:0000313" key="1">
    <source>
        <dbReference type="EMBL" id="RPB09955.1"/>
    </source>
</evidence>
<dbReference type="EMBL" id="ML119147">
    <property type="protein sequence ID" value="RPB09955.1"/>
    <property type="molecule type" value="Genomic_DNA"/>
</dbReference>
<dbReference type="InParanoid" id="A0A3N4KVZ6"/>
<reference evidence="1 2" key="1">
    <citation type="journal article" date="2018" name="Nat. Ecol. Evol.">
        <title>Pezizomycetes genomes reveal the molecular basis of ectomycorrhizal truffle lifestyle.</title>
        <authorList>
            <person name="Murat C."/>
            <person name="Payen T."/>
            <person name="Noel B."/>
            <person name="Kuo A."/>
            <person name="Morin E."/>
            <person name="Chen J."/>
            <person name="Kohler A."/>
            <person name="Krizsan K."/>
            <person name="Balestrini R."/>
            <person name="Da Silva C."/>
            <person name="Montanini B."/>
            <person name="Hainaut M."/>
            <person name="Levati E."/>
            <person name="Barry K.W."/>
            <person name="Belfiori B."/>
            <person name="Cichocki N."/>
            <person name="Clum A."/>
            <person name="Dockter R.B."/>
            <person name="Fauchery L."/>
            <person name="Guy J."/>
            <person name="Iotti M."/>
            <person name="Le Tacon F."/>
            <person name="Lindquist E.A."/>
            <person name="Lipzen A."/>
            <person name="Malagnac F."/>
            <person name="Mello A."/>
            <person name="Molinier V."/>
            <person name="Miyauchi S."/>
            <person name="Poulain J."/>
            <person name="Riccioni C."/>
            <person name="Rubini A."/>
            <person name="Sitrit Y."/>
            <person name="Splivallo R."/>
            <person name="Traeger S."/>
            <person name="Wang M."/>
            <person name="Zifcakova L."/>
            <person name="Wipf D."/>
            <person name="Zambonelli A."/>
            <person name="Paolocci F."/>
            <person name="Nowrousian M."/>
            <person name="Ottonello S."/>
            <person name="Baldrian P."/>
            <person name="Spatafora J.W."/>
            <person name="Henrissat B."/>
            <person name="Nagy L.G."/>
            <person name="Aury J.M."/>
            <person name="Wincker P."/>
            <person name="Grigoriev I.V."/>
            <person name="Bonfante P."/>
            <person name="Martin F.M."/>
        </authorList>
    </citation>
    <scope>NUCLEOTIDE SEQUENCE [LARGE SCALE GENOMIC DNA]</scope>
    <source>
        <strain evidence="1 2">CCBAS932</strain>
    </source>
</reference>
<dbReference type="Proteomes" id="UP000277580">
    <property type="component" value="Unassembled WGS sequence"/>
</dbReference>
<evidence type="ECO:0000313" key="2">
    <source>
        <dbReference type="Proteomes" id="UP000277580"/>
    </source>
</evidence>
<organism evidence="1 2">
    <name type="scientific">Morchella conica CCBAS932</name>
    <dbReference type="NCBI Taxonomy" id="1392247"/>
    <lineage>
        <taxon>Eukaryota</taxon>
        <taxon>Fungi</taxon>
        <taxon>Dikarya</taxon>
        <taxon>Ascomycota</taxon>
        <taxon>Pezizomycotina</taxon>
        <taxon>Pezizomycetes</taxon>
        <taxon>Pezizales</taxon>
        <taxon>Morchellaceae</taxon>
        <taxon>Morchella</taxon>
    </lineage>
</organism>
<name>A0A3N4KVZ6_9PEZI</name>
<accession>A0A3N4KVZ6</accession>
<gene>
    <name evidence="1" type="ORF">P167DRAFT_284453</name>
</gene>